<evidence type="ECO:0000256" key="1">
    <source>
        <dbReference type="ARBA" id="ARBA00008123"/>
    </source>
</evidence>
<dbReference type="InterPro" id="IPR050984">
    <property type="entry name" value="Gfo/Idh/MocA_domain"/>
</dbReference>
<keyword evidence="5 12" id="KW-0256">Endoplasmic reticulum</keyword>
<evidence type="ECO:0000259" key="14">
    <source>
        <dbReference type="Pfam" id="PF01408"/>
    </source>
</evidence>
<dbReference type="GO" id="GO:0047837">
    <property type="term" value="F:D-xylose 1-dehydrogenase (NADP+) activity"/>
    <property type="evidence" value="ECO:0007669"/>
    <property type="project" value="UniProtKB-EC"/>
</dbReference>
<gene>
    <name evidence="12" type="primary">SHE3</name>
</gene>
<comment type="similarity">
    <text evidence="1 12">Belongs to the SHE3 family.</text>
</comment>
<evidence type="ECO:0000256" key="4">
    <source>
        <dbReference type="ARBA" id="ARBA00022448"/>
    </source>
</evidence>
<evidence type="ECO:0000256" key="13">
    <source>
        <dbReference type="SAM" id="MobiDB-lite"/>
    </source>
</evidence>
<feature type="domain" description="Gfo/Idh/MocA-like oxidoreductase N-terminal" evidence="14">
    <location>
        <begin position="32"/>
        <end position="161"/>
    </location>
</feature>
<dbReference type="GO" id="GO:0048309">
    <property type="term" value="P:endoplasmic reticulum inheritance"/>
    <property type="evidence" value="ECO:0007669"/>
    <property type="project" value="InterPro"/>
</dbReference>
<evidence type="ECO:0000256" key="7">
    <source>
        <dbReference type="ARBA" id="ARBA00023002"/>
    </source>
</evidence>
<comment type="catalytic activity">
    <reaction evidence="11">
        <text>D-xylose + NADP(+) = D-xylono-1,5-lactone + NADPH + H(+)</text>
        <dbReference type="Rhea" id="RHEA:22000"/>
        <dbReference type="ChEBI" id="CHEBI:15378"/>
        <dbReference type="ChEBI" id="CHEBI:15867"/>
        <dbReference type="ChEBI" id="CHEBI:53455"/>
        <dbReference type="ChEBI" id="CHEBI:57783"/>
        <dbReference type="ChEBI" id="CHEBI:58349"/>
        <dbReference type="EC" id="1.1.1.179"/>
    </reaction>
</comment>
<dbReference type="OrthoDB" id="6088208at2759"/>
<organism evidence="15 16">
    <name type="scientific">Ceraceosorus bombacis</name>
    <dbReference type="NCBI Taxonomy" id="401625"/>
    <lineage>
        <taxon>Eukaryota</taxon>
        <taxon>Fungi</taxon>
        <taxon>Dikarya</taxon>
        <taxon>Basidiomycota</taxon>
        <taxon>Ustilaginomycotina</taxon>
        <taxon>Exobasidiomycetes</taxon>
        <taxon>Ceraceosorales</taxon>
        <taxon>Ceraceosoraceae</taxon>
        <taxon>Ceraceosorus</taxon>
    </lineage>
</organism>
<dbReference type="SUPFAM" id="SSF51735">
    <property type="entry name" value="NAD(P)-binding Rossmann-fold domains"/>
    <property type="match status" value="1"/>
</dbReference>
<keyword evidence="8 12" id="KW-0175">Coiled coil</keyword>
<evidence type="ECO:0000256" key="2">
    <source>
        <dbReference type="ARBA" id="ARBA00010928"/>
    </source>
</evidence>
<dbReference type="Proteomes" id="UP000054845">
    <property type="component" value="Unassembled WGS sequence"/>
</dbReference>
<keyword evidence="4 12" id="KW-0813">Transport</keyword>
<dbReference type="Pfam" id="PF01408">
    <property type="entry name" value="GFO_IDH_MocA"/>
    <property type="match status" value="1"/>
</dbReference>
<evidence type="ECO:0000256" key="9">
    <source>
        <dbReference type="ARBA" id="ARBA00023136"/>
    </source>
</evidence>
<feature type="compositionally biased region" description="Basic and acidic residues" evidence="13">
    <location>
        <begin position="548"/>
        <end position="579"/>
    </location>
</feature>
<protein>
    <recommendedName>
        <fullName evidence="3 12">SWI5-dependent HO expression protein 3</fullName>
    </recommendedName>
</protein>
<sequence>MAVLPTSPLRRRASGIVGNGGNGPQSNGENPFRWGIIGTGPLATRFIAEIRERESAVGSSSRSQRAHKVLAVQAASKVLVTSFLHSNFPPSTSAPLSHSTLTEMLALSEIDAVLVATSNQSQRGDQAATALRAGKAVLLPKPLGVSAAEAKELCALATKNRSWLAMPMSDSTTLVHAADHCSQGVQGKISETPALAWSQSLAVLEILDDLRIQGNLPAPPDKPPEEPAEPLHSAKPTSARSIADPKSAGAVAFPRDETPSKGDDETCLSGPRSAPLQTNRPSSRLSTTSETSVASGSASHGDASADRGALRAQVQEMKHIIRQQKGVIATLEQKAGLQTGASSSWAAPSKYKGAQGSGVGMGTPPSAYSRLRVVSGASDRDGVTVDREGVRSASPAGSISSVGRRRRRDSGTATKVDPAVVPVGSANQLGLAAVKEAGPSNLALGEGLLAPTIASENRRVASTNGASTDSAQSSNGIVGGTAAGGSSGKVIQQLTSELAAARSALEETKVQLRASQKSQAAVQRSWDETKAALNRSRAENENSGSMLTRKDRQASEALERARKAEKEAKELGKASREWGSRVREVEAELGEERRRKQKTEASYEALTSAWKTMRETWEKELGGLRKQLKDQIADNAAQAKKMTDTFDEAKQAWLGRESERQSLDTTLTRLQEEREKAKEIVTRQVEELVKQLVEHEKHTGSQDANVEECASAVRRMIRLARANDTTTPF</sequence>
<keyword evidence="6 12" id="KW-0694">RNA-binding</keyword>
<feature type="compositionally biased region" description="Polar residues" evidence="13">
    <location>
        <begin position="275"/>
        <end position="291"/>
    </location>
</feature>
<keyword evidence="7" id="KW-0560">Oxidoreductase</keyword>
<dbReference type="Gene3D" id="3.40.50.720">
    <property type="entry name" value="NAD(P)-binding Rossmann-like Domain"/>
    <property type="match status" value="1"/>
</dbReference>
<dbReference type="EMBL" id="CCYA01000278">
    <property type="protein sequence ID" value="CEH16304.1"/>
    <property type="molecule type" value="Genomic_DNA"/>
</dbReference>
<proteinExistence type="inferred from homology"/>
<name>A0A0P1BJR2_9BASI</name>
<keyword evidence="12" id="KW-0509">mRNA transport</keyword>
<feature type="region of interest" description="Disordered" evidence="13">
    <location>
        <begin position="377"/>
        <end position="416"/>
    </location>
</feature>
<dbReference type="InterPro" id="IPR031398">
    <property type="entry name" value="She3"/>
</dbReference>
<dbReference type="PANTHER" id="PTHR22604">
    <property type="entry name" value="OXIDOREDUCTASES"/>
    <property type="match status" value="1"/>
</dbReference>
<keyword evidence="9 12" id="KW-0472">Membrane</keyword>
<feature type="coiled-coil region" evidence="12">
    <location>
        <begin position="660"/>
        <end position="698"/>
    </location>
</feature>
<dbReference type="STRING" id="401625.A0A0P1BJR2"/>
<evidence type="ECO:0000313" key="15">
    <source>
        <dbReference type="EMBL" id="CEH16304.1"/>
    </source>
</evidence>
<evidence type="ECO:0000256" key="8">
    <source>
        <dbReference type="ARBA" id="ARBA00023054"/>
    </source>
</evidence>
<feature type="compositionally biased region" description="Polar residues" evidence="13">
    <location>
        <begin position="460"/>
        <end position="476"/>
    </location>
</feature>
<evidence type="ECO:0000256" key="10">
    <source>
        <dbReference type="ARBA" id="ARBA00024975"/>
    </source>
</evidence>
<dbReference type="AlphaFoldDB" id="A0A0P1BJR2"/>
<feature type="region of interest" description="Disordered" evidence="13">
    <location>
        <begin position="1"/>
        <end position="33"/>
    </location>
</feature>
<accession>A0A0P1BJR2</accession>
<evidence type="ECO:0000313" key="16">
    <source>
        <dbReference type="Proteomes" id="UP000054845"/>
    </source>
</evidence>
<feature type="compositionally biased region" description="Basic and acidic residues" evidence="13">
    <location>
        <begin position="254"/>
        <end position="264"/>
    </location>
</feature>
<keyword evidence="16" id="KW-1185">Reference proteome</keyword>
<reference evidence="15 16" key="1">
    <citation type="submission" date="2014-09" db="EMBL/GenBank/DDBJ databases">
        <authorList>
            <person name="Magalhaes I.L.F."/>
            <person name="Oliveira U."/>
            <person name="Santos F.R."/>
            <person name="Vidigal T.H.D.A."/>
            <person name="Brescovit A.D."/>
            <person name="Santos A.J."/>
        </authorList>
    </citation>
    <scope>NUCLEOTIDE SEQUENCE [LARGE SCALE GENOMIC DNA]</scope>
</reference>
<evidence type="ECO:0000256" key="3">
    <source>
        <dbReference type="ARBA" id="ARBA00019884"/>
    </source>
</evidence>
<dbReference type="GO" id="GO:0003723">
    <property type="term" value="F:RNA binding"/>
    <property type="evidence" value="ECO:0007669"/>
    <property type="project" value="UniProtKB-KW"/>
</dbReference>
<feature type="region of interest" description="Disordered" evidence="13">
    <location>
        <begin position="534"/>
        <end position="579"/>
    </location>
</feature>
<comment type="subcellular location">
    <subcellularLocation>
        <location evidence="12">Endoplasmic reticulum membrane</location>
        <topology evidence="12">Peripheral membrane protein</topology>
    </subcellularLocation>
</comment>
<evidence type="ECO:0000256" key="5">
    <source>
        <dbReference type="ARBA" id="ARBA00022824"/>
    </source>
</evidence>
<dbReference type="PANTHER" id="PTHR22604:SF105">
    <property type="entry name" value="TRANS-1,2-DIHYDROBENZENE-1,2-DIOL DEHYDROGENASE"/>
    <property type="match status" value="1"/>
</dbReference>
<feature type="region of interest" description="Disordered" evidence="13">
    <location>
        <begin position="460"/>
        <end position="480"/>
    </location>
</feature>
<dbReference type="GO" id="GO:0000166">
    <property type="term" value="F:nucleotide binding"/>
    <property type="evidence" value="ECO:0007669"/>
    <property type="project" value="InterPro"/>
</dbReference>
<dbReference type="InterPro" id="IPR036291">
    <property type="entry name" value="NAD(P)-bd_dom_sf"/>
</dbReference>
<feature type="compositionally biased region" description="Low complexity" evidence="13">
    <location>
        <begin position="292"/>
        <end position="302"/>
    </location>
</feature>
<comment type="similarity">
    <text evidence="2">Belongs to the Gfo/Idh/MocA family.</text>
</comment>
<dbReference type="Pfam" id="PF17078">
    <property type="entry name" value="SHE3"/>
    <property type="match status" value="1"/>
</dbReference>
<evidence type="ECO:0000256" key="11">
    <source>
        <dbReference type="ARBA" id="ARBA00049233"/>
    </source>
</evidence>
<feature type="region of interest" description="Disordered" evidence="13">
    <location>
        <begin position="214"/>
        <end position="308"/>
    </location>
</feature>
<comment type="function">
    <text evidence="10">RNA-binding protein that binds specific mRNAs including the ASH1 mRNA, coding for a repressor of the HO endonuclease. Part of the mRNA localization machinery that restricts accumulation of certain proteins to the bud and in the daughter cell. Required for the delivery of cortical endoplasmic reticulum into the emerging bud.</text>
</comment>
<dbReference type="GO" id="GO:0005789">
    <property type="term" value="C:endoplasmic reticulum membrane"/>
    <property type="evidence" value="ECO:0007669"/>
    <property type="project" value="UniProtKB-SubCell"/>
</dbReference>
<evidence type="ECO:0000256" key="12">
    <source>
        <dbReference type="RuleBase" id="RU362142"/>
    </source>
</evidence>
<dbReference type="InterPro" id="IPR000683">
    <property type="entry name" value="Gfo/Idh/MocA-like_OxRdtase_N"/>
</dbReference>
<evidence type="ECO:0000256" key="6">
    <source>
        <dbReference type="ARBA" id="ARBA00022884"/>
    </source>
</evidence>
<dbReference type="GO" id="GO:0051028">
    <property type="term" value="P:mRNA transport"/>
    <property type="evidence" value="ECO:0007669"/>
    <property type="project" value="UniProtKB-UniRule"/>
</dbReference>
<feature type="compositionally biased region" description="Basic and acidic residues" evidence="13">
    <location>
        <begin position="378"/>
        <end position="390"/>
    </location>
</feature>